<name>A0A1I1TMK1_9ACTN</name>
<evidence type="ECO:0000256" key="2">
    <source>
        <dbReference type="ARBA" id="ARBA00009840"/>
    </source>
</evidence>
<dbReference type="Pfam" id="PF02646">
    <property type="entry name" value="RmuC"/>
    <property type="match status" value="1"/>
</dbReference>
<feature type="compositionally biased region" description="Low complexity" evidence="6">
    <location>
        <begin position="316"/>
        <end position="329"/>
    </location>
</feature>
<keyword evidence="4" id="KW-0233">DNA recombination</keyword>
<dbReference type="InterPro" id="IPR003798">
    <property type="entry name" value="DNA_recombination_RmuC"/>
</dbReference>
<comment type="function">
    <text evidence="1">Involved in DNA recombination.</text>
</comment>
<accession>A0A1I1TMK1</accession>
<dbReference type="AlphaFoldDB" id="A0A1I1TMK1"/>
<dbReference type="PANTHER" id="PTHR30563">
    <property type="entry name" value="DNA RECOMBINATION PROTEIN RMUC"/>
    <property type="match status" value="1"/>
</dbReference>
<dbReference type="PANTHER" id="PTHR30563:SF0">
    <property type="entry name" value="DNA RECOMBINATION PROTEIN RMUC"/>
    <property type="match status" value="1"/>
</dbReference>
<comment type="similarity">
    <text evidence="2">Belongs to the RmuC family.</text>
</comment>
<evidence type="ECO:0000256" key="6">
    <source>
        <dbReference type="SAM" id="MobiDB-lite"/>
    </source>
</evidence>
<dbReference type="Proteomes" id="UP000198716">
    <property type="component" value="Unassembled WGS sequence"/>
</dbReference>
<feature type="coiled-coil region" evidence="5">
    <location>
        <begin position="32"/>
        <end position="66"/>
    </location>
</feature>
<evidence type="ECO:0000256" key="3">
    <source>
        <dbReference type="ARBA" id="ARBA00023054"/>
    </source>
</evidence>
<evidence type="ECO:0000256" key="4">
    <source>
        <dbReference type="ARBA" id="ARBA00023172"/>
    </source>
</evidence>
<evidence type="ECO:0000256" key="1">
    <source>
        <dbReference type="ARBA" id="ARBA00003416"/>
    </source>
</evidence>
<protein>
    <submittedName>
        <fullName evidence="7">DNA recombination protein RmuC</fullName>
    </submittedName>
</protein>
<feature type="region of interest" description="Disordered" evidence="6">
    <location>
        <begin position="307"/>
        <end position="352"/>
    </location>
</feature>
<keyword evidence="8" id="KW-1185">Reference proteome</keyword>
<evidence type="ECO:0000313" key="8">
    <source>
        <dbReference type="Proteomes" id="UP000198716"/>
    </source>
</evidence>
<organism evidence="7 8">
    <name type="scientific">Actinopolyspora alba</name>
    <dbReference type="NCBI Taxonomy" id="673379"/>
    <lineage>
        <taxon>Bacteria</taxon>
        <taxon>Bacillati</taxon>
        <taxon>Actinomycetota</taxon>
        <taxon>Actinomycetes</taxon>
        <taxon>Actinopolysporales</taxon>
        <taxon>Actinopolysporaceae</taxon>
        <taxon>Actinopolyspora</taxon>
        <taxon>Actinopolyspora alba group</taxon>
    </lineage>
</organism>
<dbReference type="GO" id="GO:0006310">
    <property type="term" value="P:DNA recombination"/>
    <property type="evidence" value="ECO:0007669"/>
    <property type="project" value="UniProtKB-KW"/>
</dbReference>
<dbReference type="EMBL" id="FOMZ01000001">
    <property type="protein sequence ID" value="SFD59871.1"/>
    <property type="molecule type" value="Genomic_DNA"/>
</dbReference>
<evidence type="ECO:0000313" key="7">
    <source>
        <dbReference type="EMBL" id="SFD59871.1"/>
    </source>
</evidence>
<gene>
    <name evidence="7" type="ORF">SAMN04487819_101205</name>
</gene>
<dbReference type="RefSeq" id="WP_092923208.1">
    <property type="nucleotide sequence ID" value="NZ_FOMZ01000001.1"/>
</dbReference>
<sequence length="352" mass="37446">MGSAMLGGLLVVMVLLFAAALLVIWRLYGDSVRRAEDSARRAEEALRMLEAERERASRNEAALRRYEVTFASSTGRGELGEQALVRTTRALGLREGVHFTQQTDLAGGGAARPDLVLNVSGDRRVPVDAKASFAAWAEAMETDDPAERDEALRVHARNIRARAKELAGKDYQRWADAIYGAIMFVPSDAAVVSALDSDPTLLGWLLEKRVFLCGPTGFGVLASAALFAATERTIAADIERIRAQAVEAQRAAASAVEAVNLSGTHLQRFVSARRRELDALEHFRGAVLPLAELNDATGVAEVRRTSEGLAGSDGPAGSEELAGSEGSSGSEDEAGRTDRVASRNGTGDGAAE</sequence>
<keyword evidence="3 5" id="KW-0175">Coiled coil</keyword>
<reference evidence="8" key="1">
    <citation type="submission" date="2016-10" db="EMBL/GenBank/DDBJ databases">
        <authorList>
            <person name="Varghese N."/>
            <person name="Submissions S."/>
        </authorList>
    </citation>
    <scope>NUCLEOTIDE SEQUENCE [LARGE SCALE GENOMIC DNA]</scope>
    <source>
        <strain evidence="8">DSM 45004</strain>
    </source>
</reference>
<proteinExistence type="inferred from homology"/>
<evidence type="ECO:0000256" key="5">
    <source>
        <dbReference type="SAM" id="Coils"/>
    </source>
</evidence>